<dbReference type="AlphaFoldDB" id="A0A6G1HD76"/>
<evidence type="ECO:0000256" key="1">
    <source>
        <dbReference type="SAM" id="MobiDB-lite"/>
    </source>
</evidence>
<protein>
    <submittedName>
        <fullName evidence="2">Uncharacterized protein</fullName>
    </submittedName>
</protein>
<evidence type="ECO:0000313" key="2">
    <source>
        <dbReference type="EMBL" id="KAF1991017.1"/>
    </source>
</evidence>
<feature type="region of interest" description="Disordered" evidence="1">
    <location>
        <begin position="1"/>
        <end position="23"/>
    </location>
</feature>
<organism evidence="2 3">
    <name type="scientific">Aulographum hederae CBS 113979</name>
    <dbReference type="NCBI Taxonomy" id="1176131"/>
    <lineage>
        <taxon>Eukaryota</taxon>
        <taxon>Fungi</taxon>
        <taxon>Dikarya</taxon>
        <taxon>Ascomycota</taxon>
        <taxon>Pezizomycotina</taxon>
        <taxon>Dothideomycetes</taxon>
        <taxon>Pleosporomycetidae</taxon>
        <taxon>Aulographales</taxon>
        <taxon>Aulographaceae</taxon>
    </lineage>
</organism>
<name>A0A6G1HD76_9PEZI</name>
<evidence type="ECO:0000313" key="3">
    <source>
        <dbReference type="Proteomes" id="UP000800041"/>
    </source>
</evidence>
<sequence length="201" mass="22347">MDESTEERITRENRERDDEIHRPARKVDVISNEDYARMQADSALKRQLIDGGFDGIAAALVPYFKDTYGPFGQNGEGGVDVGYQAQLLADRLRRLVVGIAMGEEEAGRIANIMRGLGGRELLNGGDTEEVERVKGMVIDIDKSFRVDLEKGTDWQGNAEKFSPMWKDDGKWTGFKTAVADAYLDGEEKAMEYNAEYGSGPV</sequence>
<accession>A0A6G1HD76</accession>
<reference evidence="2" key="1">
    <citation type="journal article" date="2020" name="Stud. Mycol.">
        <title>101 Dothideomycetes genomes: a test case for predicting lifestyles and emergence of pathogens.</title>
        <authorList>
            <person name="Haridas S."/>
            <person name="Albert R."/>
            <person name="Binder M."/>
            <person name="Bloem J."/>
            <person name="Labutti K."/>
            <person name="Salamov A."/>
            <person name="Andreopoulos B."/>
            <person name="Baker S."/>
            <person name="Barry K."/>
            <person name="Bills G."/>
            <person name="Bluhm B."/>
            <person name="Cannon C."/>
            <person name="Castanera R."/>
            <person name="Culley D."/>
            <person name="Daum C."/>
            <person name="Ezra D."/>
            <person name="Gonzalez J."/>
            <person name="Henrissat B."/>
            <person name="Kuo A."/>
            <person name="Liang C."/>
            <person name="Lipzen A."/>
            <person name="Lutzoni F."/>
            <person name="Magnuson J."/>
            <person name="Mondo S."/>
            <person name="Nolan M."/>
            <person name="Ohm R."/>
            <person name="Pangilinan J."/>
            <person name="Park H.-J."/>
            <person name="Ramirez L."/>
            <person name="Alfaro M."/>
            <person name="Sun H."/>
            <person name="Tritt A."/>
            <person name="Yoshinaga Y."/>
            <person name="Zwiers L.-H."/>
            <person name="Turgeon B."/>
            <person name="Goodwin S."/>
            <person name="Spatafora J."/>
            <person name="Crous P."/>
            <person name="Grigoriev I."/>
        </authorList>
    </citation>
    <scope>NUCLEOTIDE SEQUENCE</scope>
    <source>
        <strain evidence="2">CBS 113979</strain>
    </source>
</reference>
<gene>
    <name evidence="2" type="ORF">K402DRAFT_389225</name>
</gene>
<dbReference type="Proteomes" id="UP000800041">
    <property type="component" value="Unassembled WGS sequence"/>
</dbReference>
<dbReference type="EMBL" id="ML977140">
    <property type="protein sequence ID" value="KAF1991017.1"/>
    <property type="molecule type" value="Genomic_DNA"/>
</dbReference>
<proteinExistence type="predicted"/>
<keyword evidence="3" id="KW-1185">Reference proteome</keyword>